<feature type="transmembrane region" description="Helical" evidence="1">
    <location>
        <begin position="6"/>
        <end position="26"/>
    </location>
</feature>
<proteinExistence type="predicted"/>
<organism evidence="2">
    <name type="scientific">Salmonella enterica subsp. enterica serovar Napoli</name>
    <dbReference type="NCBI Taxonomy" id="1151001"/>
    <lineage>
        <taxon>Bacteria</taxon>
        <taxon>Pseudomonadati</taxon>
        <taxon>Pseudomonadota</taxon>
        <taxon>Gammaproteobacteria</taxon>
        <taxon>Enterobacterales</taxon>
        <taxon>Enterobacteriaceae</taxon>
        <taxon>Salmonella</taxon>
    </lineage>
</organism>
<keyword evidence="1" id="KW-0812">Transmembrane</keyword>
<dbReference type="EMBL" id="DAAWBQ010000088">
    <property type="protein sequence ID" value="HAF7195546.1"/>
    <property type="molecule type" value="Genomic_DNA"/>
</dbReference>
<comment type="caution">
    <text evidence="2">The sequence shown here is derived from an EMBL/GenBank/DDBJ whole genome shotgun (WGS) entry which is preliminary data.</text>
</comment>
<reference evidence="2" key="2">
    <citation type="submission" date="2018-07" db="EMBL/GenBank/DDBJ databases">
        <authorList>
            <consortium name="NCBI Pathogen Detection Project"/>
        </authorList>
    </citation>
    <scope>NUCLEOTIDE SEQUENCE</scope>
    <source>
        <strain evidence="2">Salmonella enterica</strain>
    </source>
</reference>
<dbReference type="AlphaFoldDB" id="A0A752CTZ8"/>
<evidence type="ECO:0000256" key="1">
    <source>
        <dbReference type="SAM" id="Phobius"/>
    </source>
</evidence>
<evidence type="ECO:0000313" key="2">
    <source>
        <dbReference type="EMBL" id="HAF7195546.1"/>
    </source>
</evidence>
<gene>
    <name evidence="2" type="ORF">G9X10_004015</name>
</gene>
<sequence>FPKGKIHAAIIILLIIAAAIIIPGIFNKKKMTITIDKEKYHAIEQKTKIKPEKYIEKKINDININDIK</sequence>
<keyword evidence="1" id="KW-0472">Membrane</keyword>
<protein>
    <submittedName>
        <fullName evidence="2">Uncharacterized protein</fullName>
    </submittedName>
</protein>
<reference evidence="2" key="1">
    <citation type="journal article" date="2018" name="Genome Biol.">
        <title>SKESA: strategic k-mer extension for scrupulous assemblies.</title>
        <authorList>
            <person name="Souvorov A."/>
            <person name="Agarwala R."/>
            <person name="Lipman D.J."/>
        </authorList>
    </citation>
    <scope>NUCLEOTIDE SEQUENCE</scope>
    <source>
        <strain evidence="2">Salmonella enterica</strain>
    </source>
</reference>
<keyword evidence="1" id="KW-1133">Transmembrane helix</keyword>
<feature type="non-terminal residue" evidence="2">
    <location>
        <position position="1"/>
    </location>
</feature>
<name>A0A752CTZ8_SALET</name>
<accession>A0A752CTZ8</accession>